<evidence type="ECO:0000256" key="8">
    <source>
        <dbReference type="SAM" id="Phobius"/>
    </source>
</evidence>
<keyword evidence="11" id="KW-1185">Reference proteome</keyword>
<feature type="transmembrane region" description="Helical" evidence="8">
    <location>
        <begin position="100"/>
        <end position="119"/>
    </location>
</feature>
<organism evidence="10 11">
    <name type="scientific">Ancylobacter koreensis</name>
    <dbReference type="NCBI Taxonomy" id="266121"/>
    <lineage>
        <taxon>Bacteria</taxon>
        <taxon>Pseudomonadati</taxon>
        <taxon>Pseudomonadota</taxon>
        <taxon>Alphaproteobacteria</taxon>
        <taxon>Hyphomicrobiales</taxon>
        <taxon>Xanthobacteraceae</taxon>
        <taxon>Ancylobacter</taxon>
    </lineage>
</organism>
<evidence type="ECO:0000313" key="11">
    <source>
        <dbReference type="Proteomes" id="UP001202867"/>
    </source>
</evidence>
<feature type="transmembrane region" description="Helical" evidence="8">
    <location>
        <begin position="264"/>
        <end position="282"/>
    </location>
</feature>
<evidence type="ECO:0000256" key="2">
    <source>
        <dbReference type="ARBA" id="ARBA00022475"/>
    </source>
</evidence>
<dbReference type="EMBL" id="JALKCG010000008">
    <property type="protein sequence ID" value="MCK0209702.1"/>
    <property type="molecule type" value="Genomic_DNA"/>
</dbReference>
<evidence type="ECO:0000256" key="5">
    <source>
        <dbReference type="ARBA" id="ARBA00023002"/>
    </source>
</evidence>
<accession>A0ABT0DRF6</accession>
<feature type="transmembrane region" description="Helical" evidence="8">
    <location>
        <begin position="6"/>
        <end position="27"/>
    </location>
</feature>
<feature type="transmembrane region" description="Helical" evidence="8">
    <location>
        <begin position="69"/>
        <end position="88"/>
    </location>
</feature>
<feature type="transmembrane region" description="Helical" evidence="8">
    <location>
        <begin position="521"/>
        <end position="542"/>
    </location>
</feature>
<gene>
    <name evidence="10" type="ORF">MWN33_16840</name>
</gene>
<feature type="transmembrane region" description="Helical" evidence="8">
    <location>
        <begin position="289"/>
        <end position="311"/>
    </location>
</feature>
<sequence>MTLSGLLLLATLATPLAMVGLCLLPAFRCRVFGLLAVAPLPGLATALVAPGGTLLLAPAPFRLVLALDAPGALLLGGAALLWSAAGLYARAYMREETGRAGFAIWWLLTMAGSLGVFVVADMTSFYLMFSLVSLSAYGLVMHESSARAERAGFFYIALALLGEACLLFGFVLLATAGPVGNQLIADAVSTLDASPWRAATLTLLILGFGLKMGLAPLHVWMPLAHPVAPMPASAVLSGIVVKAGVIGLIRFLPFGTPLADWGGALMALGLATAFYGVAIGITQQHPKTVLAYSTVSQMGLVAAIAGAGLAIGDTGVTGLLAYYALHHMLVKGALFLGVGVIAVTGSARRLPVLAVMTVMALSLAGLPFTSGALAKYAAKAPFGDGLAATLATLSAAGSALLMLHFLRLVASTSKAAPEESAPTGMALPFAATALASLVAGWALLGPATGYTLANVLAPAALWAASWPILLGGALAVLLFGFGRRLPRVPEGDVVVLAERAAPLVRALGAGMERLDAVLRRWPIAGLSLVALVLALAGALSLAP</sequence>
<dbReference type="Pfam" id="PF00361">
    <property type="entry name" value="Proton_antipo_M"/>
    <property type="match status" value="1"/>
</dbReference>
<keyword evidence="6 8" id="KW-0472">Membrane</keyword>
<evidence type="ECO:0000256" key="7">
    <source>
        <dbReference type="RuleBase" id="RU000320"/>
    </source>
</evidence>
<name>A0ABT0DRF6_9HYPH</name>
<protein>
    <submittedName>
        <fullName evidence="10">Complex I subunit 5 family protein</fullName>
    </submittedName>
</protein>
<evidence type="ECO:0000256" key="6">
    <source>
        <dbReference type="ARBA" id="ARBA00023136"/>
    </source>
</evidence>
<evidence type="ECO:0000256" key="3">
    <source>
        <dbReference type="ARBA" id="ARBA00022692"/>
    </source>
</evidence>
<comment type="caution">
    <text evidence="10">The sequence shown here is derived from an EMBL/GenBank/DDBJ whole genome shotgun (WGS) entry which is preliminary data.</text>
</comment>
<feature type="transmembrane region" description="Helical" evidence="8">
    <location>
        <begin position="323"/>
        <end position="343"/>
    </location>
</feature>
<dbReference type="InterPro" id="IPR052175">
    <property type="entry name" value="ComplexI-like_HydComp"/>
</dbReference>
<evidence type="ECO:0000256" key="1">
    <source>
        <dbReference type="ARBA" id="ARBA00004651"/>
    </source>
</evidence>
<feature type="transmembrane region" description="Helical" evidence="8">
    <location>
        <begin position="153"/>
        <end position="176"/>
    </location>
</feature>
<feature type="transmembrane region" description="Helical" evidence="8">
    <location>
        <begin position="426"/>
        <end position="447"/>
    </location>
</feature>
<feature type="domain" description="NADH:quinone oxidoreductase/Mrp antiporter transmembrane" evidence="9">
    <location>
        <begin position="121"/>
        <end position="376"/>
    </location>
</feature>
<evidence type="ECO:0000256" key="4">
    <source>
        <dbReference type="ARBA" id="ARBA00022989"/>
    </source>
</evidence>
<keyword evidence="2" id="KW-1003">Cell membrane</keyword>
<keyword evidence="3 7" id="KW-0812">Transmembrane</keyword>
<feature type="transmembrane region" description="Helical" evidence="8">
    <location>
        <begin position="196"/>
        <end position="220"/>
    </location>
</feature>
<evidence type="ECO:0000259" key="9">
    <source>
        <dbReference type="Pfam" id="PF00361"/>
    </source>
</evidence>
<feature type="transmembrane region" description="Helical" evidence="8">
    <location>
        <begin position="34"/>
        <end position="57"/>
    </location>
</feature>
<feature type="transmembrane region" description="Helical" evidence="8">
    <location>
        <begin position="386"/>
        <end position="406"/>
    </location>
</feature>
<dbReference type="Proteomes" id="UP001202867">
    <property type="component" value="Unassembled WGS sequence"/>
</dbReference>
<evidence type="ECO:0000313" key="10">
    <source>
        <dbReference type="EMBL" id="MCK0209702.1"/>
    </source>
</evidence>
<feature type="transmembrane region" description="Helical" evidence="8">
    <location>
        <begin position="350"/>
        <end position="374"/>
    </location>
</feature>
<dbReference type="PANTHER" id="PTHR42682:SF4">
    <property type="entry name" value="NADH-UBIQUINONE_PLASTOQUINONE"/>
    <property type="match status" value="1"/>
</dbReference>
<reference evidence="10 11" key="1">
    <citation type="submission" date="2022-04" db="EMBL/GenBank/DDBJ databases">
        <authorList>
            <person name="Grouzdev D.S."/>
            <person name="Pantiukh K.S."/>
            <person name="Krutkina M.S."/>
        </authorList>
    </citation>
    <scope>NUCLEOTIDE SEQUENCE [LARGE SCALE GENOMIC DNA]</scope>
    <source>
        <strain evidence="10 11">Jip08</strain>
    </source>
</reference>
<reference evidence="11" key="2">
    <citation type="submission" date="2023-07" db="EMBL/GenBank/DDBJ databases">
        <title>Ancylobacter moscoviensis sp. nov., facultatively methylotrophic bacteria from activated sludge and the reclassification of Starkeya novella (Starkey 1934) Kelly et al. 2000 as Ancylobacter novellus comb. nov., Starkeya koreensis Im et al. 2006 as Ancylobacter koreensis comb.nov., Angulomicrobium tetraedrale Vasil'eva et al. 1986 as Ancylobacter tetraedralis comb. nov., Angulomicrobium amanitiforme Fritz et al. 2004 as Ancylobacter amanitiformis comb. nov. and Methylorhabdus multivorans Doronina et al. 1996 as Ancylobacter multivorans comb. nov. and emended description of the genus Ancylobacter.</title>
        <authorList>
            <person name="Doronina N."/>
            <person name="Chemodurova A."/>
            <person name="Grouzdev D."/>
            <person name="Koziaeva V."/>
            <person name="Shi W."/>
            <person name="Wu L."/>
            <person name="Kaparullina E."/>
        </authorList>
    </citation>
    <scope>NUCLEOTIDE SEQUENCE [LARGE SCALE GENOMIC DNA]</scope>
    <source>
        <strain evidence="11">Jip08</strain>
    </source>
</reference>
<feature type="transmembrane region" description="Helical" evidence="8">
    <location>
        <begin position="125"/>
        <end position="141"/>
    </location>
</feature>
<feature type="transmembrane region" description="Helical" evidence="8">
    <location>
        <begin position="232"/>
        <end position="252"/>
    </location>
</feature>
<proteinExistence type="predicted"/>
<keyword evidence="5" id="KW-0560">Oxidoreductase</keyword>
<feature type="transmembrane region" description="Helical" evidence="8">
    <location>
        <begin position="459"/>
        <end position="481"/>
    </location>
</feature>
<dbReference type="RefSeq" id="WP_247202202.1">
    <property type="nucleotide sequence ID" value="NZ_JALKCG010000008.1"/>
</dbReference>
<keyword evidence="4 8" id="KW-1133">Transmembrane helix</keyword>
<comment type="subcellular location">
    <subcellularLocation>
        <location evidence="1">Cell membrane</location>
        <topology evidence="1">Multi-pass membrane protein</topology>
    </subcellularLocation>
    <subcellularLocation>
        <location evidence="7">Membrane</location>
        <topology evidence="7">Multi-pass membrane protein</topology>
    </subcellularLocation>
</comment>
<dbReference type="PANTHER" id="PTHR42682">
    <property type="entry name" value="HYDROGENASE-4 COMPONENT F"/>
    <property type="match status" value="1"/>
</dbReference>
<dbReference type="InterPro" id="IPR001750">
    <property type="entry name" value="ND/Mrp_TM"/>
</dbReference>